<name>A0A4Y2P4V6_ARAVE</name>
<comment type="caution">
    <text evidence="2">The sequence shown here is derived from an EMBL/GenBank/DDBJ whole genome shotgun (WGS) entry which is preliminary data.</text>
</comment>
<dbReference type="EMBL" id="BGPR01010307">
    <property type="protein sequence ID" value="GBN45470.1"/>
    <property type="molecule type" value="Genomic_DNA"/>
</dbReference>
<accession>A0A4Y2P4V6</accession>
<evidence type="ECO:0000313" key="3">
    <source>
        <dbReference type="Proteomes" id="UP000499080"/>
    </source>
</evidence>
<dbReference type="Proteomes" id="UP000499080">
    <property type="component" value="Unassembled WGS sequence"/>
</dbReference>
<reference evidence="2 3" key="1">
    <citation type="journal article" date="2019" name="Sci. Rep.">
        <title>Orb-weaving spider Araneus ventricosus genome elucidates the spidroin gene catalogue.</title>
        <authorList>
            <person name="Kono N."/>
            <person name="Nakamura H."/>
            <person name="Ohtoshi R."/>
            <person name="Moran D.A.P."/>
            <person name="Shinohara A."/>
            <person name="Yoshida Y."/>
            <person name="Fujiwara M."/>
            <person name="Mori M."/>
            <person name="Tomita M."/>
            <person name="Arakawa K."/>
        </authorList>
    </citation>
    <scope>NUCLEOTIDE SEQUENCE [LARGE SCALE GENOMIC DNA]</scope>
</reference>
<sequence>MLENFEVCYCGSYWNVLFNGHPLFILFLLHTFRRFNNNYRWSRPCLLNGQYSKKGHEKYTPSSWNVWGKVALQMCPYKWSEKFYKRQSLTLIENERSVNSLLGN</sequence>
<gene>
    <name evidence="2" type="ORF">AVEN_103867_1</name>
</gene>
<feature type="transmembrane region" description="Helical" evidence="1">
    <location>
        <begin position="12"/>
        <end position="32"/>
    </location>
</feature>
<organism evidence="2 3">
    <name type="scientific">Araneus ventricosus</name>
    <name type="common">Orbweaver spider</name>
    <name type="synonym">Epeira ventricosa</name>
    <dbReference type="NCBI Taxonomy" id="182803"/>
    <lineage>
        <taxon>Eukaryota</taxon>
        <taxon>Metazoa</taxon>
        <taxon>Ecdysozoa</taxon>
        <taxon>Arthropoda</taxon>
        <taxon>Chelicerata</taxon>
        <taxon>Arachnida</taxon>
        <taxon>Araneae</taxon>
        <taxon>Araneomorphae</taxon>
        <taxon>Entelegynae</taxon>
        <taxon>Araneoidea</taxon>
        <taxon>Araneidae</taxon>
        <taxon>Araneus</taxon>
    </lineage>
</organism>
<keyword evidence="1" id="KW-0472">Membrane</keyword>
<keyword evidence="3" id="KW-1185">Reference proteome</keyword>
<evidence type="ECO:0000256" key="1">
    <source>
        <dbReference type="SAM" id="Phobius"/>
    </source>
</evidence>
<keyword evidence="1" id="KW-0812">Transmembrane</keyword>
<proteinExistence type="predicted"/>
<dbReference type="AlphaFoldDB" id="A0A4Y2P4V6"/>
<protein>
    <submittedName>
        <fullName evidence="2">Uncharacterized protein</fullName>
    </submittedName>
</protein>
<evidence type="ECO:0000313" key="2">
    <source>
        <dbReference type="EMBL" id="GBN45470.1"/>
    </source>
</evidence>
<keyword evidence="1" id="KW-1133">Transmembrane helix</keyword>